<accession>A0A0C3CPY8</accession>
<evidence type="ECO:0000313" key="2">
    <source>
        <dbReference type="Proteomes" id="UP000053424"/>
    </source>
</evidence>
<gene>
    <name evidence="1" type="ORF">M413DRAFT_298607</name>
</gene>
<dbReference type="Proteomes" id="UP000053424">
    <property type="component" value="Unassembled WGS sequence"/>
</dbReference>
<evidence type="ECO:0000313" key="1">
    <source>
        <dbReference type="EMBL" id="KIM45956.1"/>
    </source>
</evidence>
<reference evidence="1 2" key="1">
    <citation type="submission" date="2014-04" db="EMBL/GenBank/DDBJ databases">
        <authorList>
            <consortium name="DOE Joint Genome Institute"/>
            <person name="Kuo A."/>
            <person name="Gay G."/>
            <person name="Dore J."/>
            <person name="Kohler A."/>
            <person name="Nagy L.G."/>
            <person name="Floudas D."/>
            <person name="Copeland A."/>
            <person name="Barry K.W."/>
            <person name="Cichocki N."/>
            <person name="Veneault-Fourrey C."/>
            <person name="LaButti K."/>
            <person name="Lindquist E.A."/>
            <person name="Lipzen A."/>
            <person name="Lundell T."/>
            <person name="Morin E."/>
            <person name="Murat C."/>
            <person name="Sun H."/>
            <person name="Tunlid A."/>
            <person name="Henrissat B."/>
            <person name="Grigoriev I.V."/>
            <person name="Hibbett D.S."/>
            <person name="Martin F."/>
            <person name="Nordberg H.P."/>
            <person name="Cantor M.N."/>
            <person name="Hua S.X."/>
        </authorList>
    </citation>
    <scope>NUCLEOTIDE SEQUENCE [LARGE SCALE GENOMIC DNA]</scope>
    <source>
        <strain evidence="2">h7</strain>
    </source>
</reference>
<protein>
    <submittedName>
        <fullName evidence="1">Uncharacterized protein</fullName>
    </submittedName>
</protein>
<keyword evidence="2" id="KW-1185">Reference proteome</keyword>
<proteinExistence type="predicted"/>
<name>A0A0C3CPY8_HEBCY</name>
<sequence length="65" mass="7385">MCTVEIITCWVGLCNSPIEERRLHISRQFTPLICDKKVEKHHFIRQGNGDAVSSIPAFLGLVYGR</sequence>
<reference evidence="2" key="2">
    <citation type="submission" date="2015-01" db="EMBL/GenBank/DDBJ databases">
        <title>Evolutionary Origins and Diversification of the Mycorrhizal Mutualists.</title>
        <authorList>
            <consortium name="DOE Joint Genome Institute"/>
            <consortium name="Mycorrhizal Genomics Consortium"/>
            <person name="Kohler A."/>
            <person name="Kuo A."/>
            <person name="Nagy L.G."/>
            <person name="Floudas D."/>
            <person name="Copeland A."/>
            <person name="Barry K.W."/>
            <person name="Cichocki N."/>
            <person name="Veneault-Fourrey C."/>
            <person name="LaButti K."/>
            <person name="Lindquist E.A."/>
            <person name="Lipzen A."/>
            <person name="Lundell T."/>
            <person name="Morin E."/>
            <person name="Murat C."/>
            <person name="Riley R."/>
            <person name="Ohm R."/>
            <person name="Sun H."/>
            <person name="Tunlid A."/>
            <person name="Henrissat B."/>
            <person name="Grigoriev I.V."/>
            <person name="Hibbett D.S."/>
            <person name="Martin F."/>
        </authorList>
    </citation>
    <scope>NUCLEOTIDE SEQUENCE [LARGE SCALE GENOMIC DNA]</scope>
    <source>
        <strain evidence="2">h7</strain>
    </source>
</reference>
<dbReference type="AlphaFoldDB" id="A0A0C3CPY8"/>
<organism evidence="1 2">
    <name type="scientific">Hebeloma cylindrosporum</name>
    <dbReference type="NCBI Taxonomy" id="76867"/>
    <lineage>
        <taxon>Eukaryota</taxon>
        <taxon>Fungi</taxon>
        <taxon>Dikarya</taxon>
        <taxon>Basidiomycota</taxon>
        <taxon>Agaricomycotina</taxon>
        <taxon>Agaricomycetes</taxon>
        <taxon>Agaricomycetidae</taxon>
        <taxon>Agaricales</taxon>
        <taxon>Agaricineae</taxon>
        <taxon>Hymenogastraceae</taxon>
        <taxon>Hebeloma</taxon>
    </lineage>
</organism>
<dbReference type="HOGENOM" id="CLU_2849940_0_0_1"/>
<dbReference type="EMBL" id="KN831771">
    <property type="protein sequence ID" value="KIM45956.1"/>
    <property type="molecule type" value="Genomic_DNA"/>
</dbReference>